<comment type="catalytic activity">
    <reaction evidence="4">
        <text>Preferential cleavage: Arg-|-Xaa, Lys-|-Xaa.</text>
        <dbReference type="EC" id="3.4.21.4"/>
    </reaction>
</comment>
<evidence type="ECO:0000313" key="8">
    <source>
        <dbReference type="Ensembl" id="ENSPNAP00000031919.2"/>
    </source>
</evidence>
<dbReference type="Gene3D" id="2.40.10.10">
    <property type="entry name" value="Trypsin-like serine proteases"/>
    <property type="match status" value="1"/>
</dbReference>
<dbReference type="SUPFAM" id="SSF50494">
    <property type="entry name" value="Trypsin-like serine proteases"/>
    <property type="match status" value="1"/>
</dbReference>
<dbReference type="PANTHER" id="PTHR24271:SF87">
    <property type="entry name" value="ARGININE ESTERASE-LIKE-RELATED"/>
    <property type="match status" value="1"/>
</dbReference>
<dbReference type="InterPro" id="IPR009003">
    <property type="entry name" value="Peptidase_S1_PA"/>
</dbReference>
<dbReference type="Pfam" id="PF00089">
    <property type="entry name" value="Trypsin"/>
    <property type="match status" value="1"/>
</dbReference>
<dbReference type="InterPro" id="IPR043504">
    <property type="entry name" value="Peptidase_S1_PA_chymotrypsin"/>
</dbReference>
<evidence type="ECO:0000256" key="1">
    <source>
        <dbReference type="ARBA" id="ARBA00004239"/>
    </source>
</evidence>
<reference evidence="8" key="3">
    <citation type="submission" date="2025-09" db="UniProtKB">
        <authorList>
            <consortium name="Ensembl"/>
        </authorList>
    </citation>
    <scope>IDENTIFICATION</scope>
</reference>
<dbReference type="GO" id="GO:0006508">
    <property type="term" value="P:proteolysis"/>
    <property type="evidence" value="ECO:0007669"/>
    <property type="project" value="InterPro"/>
</dbReference>
<evidence type="ECO:0000256" key="4">
    <source>
        <dbReference type="ARBA" id="ARBA00036320"/>
    </source>
</evidence>
<feature type="signal peptide" evidence="6">
    <location>
        <begin position="1"/>
        <end position="17"/>
    </location>
</feature>
<dbReference type="InterPro" id="IPR001254">
    <property type="entry name" value="Trypsin_dom"/>
</dbReference>
<dbReference type="GO" id="GO:0005576">
    <property type="term" value="C:extracellular region"/>
    <property type="evidence" value="ECO:0007669"/>
    <property type="project" value="UniProtKB-SubCell"/>
</dbReference>
<evidence type="ECO:0000256" key="5">
    <source>
        <dbReference type="ARBA" id="ARBA00038868"/>
    </source>
</evidence>
<accession>A0A3B4E9F6</accession>
<dbReference type="GO" id="GO:0004252">
    <property type="term" value="F:serine-type endopeptidase activity"/>
    <property type="evidence" value="ECO:0007669"/>
    <property type="project" value="UniProtKB-EC"/>
</dbReference>
<keyword evidence="9" id="KW-1185">Reference proteome</keyword>
<dbReference type="PANTHER" id="PTHR24271">
    <property type="entry name" value="KALLIKREIN-RELATED"/>
    <property type="match status" value="1"/>
</dbReference>
<sequence>PLLLAFLVGFTLSLSASINVGIVNGTEAEPHSRPYMVSLQENGKHECGGFLVSENFVMSAAHCWKNGVNLTVVIGAHDLDNYNYFRIPVKFYHVYPGYRRLKNDIMLLQVNRLTISPPHSFFYLTVEWIAIPKTNKDVEANTICSVAGWGKIAFEGPYSSRLLEADVSVIETETCKRDWGNYFSESNMMCAGSGRGFCQGDSGGPLVCNNIAVGIASYLMFKRINFIVFWKYSLILNLLPATCSKEVETEATKDWER</sequence>
<protein>
    <recommendedName>
        <fullName evidence="5">trypsin</fullName>
        <ecNumber evidence="5">3.4.21.4</ecNumber>
    </recommendedName>
</protein>
<feature type="chain" id="PRO_5043523247" description="trypsin" evidence="6">
    <location>
        <begin position="18"/>
        <end position="257"/>
    </location>
</feature>
<dbReference type="PROSITE" id="PS00134">
    <property type="entry name" value="TRYPSIN_HIS"/>
    <property type="match status" value="1"/>
</dbReference>
<dbReference type="PROSITE" id="PS50240">
    <property type="entry name" value="TRYPSIN_DOM"/>
    <property type="match status" value="1"/>
</dbReference>
<keyword evidence="3" id="KW-1015">Disulfide bond</keyword>
<evidence type="ECO:0000313" key="9">
    <source>
        <dbReference type="Proteomes" id="UP001501920"/>
    </source>
</evidence>
<evidence type="ECO:0000256" key="6">
    <source>
        <dbReference type="SAM" id="SignalP"/>
    </source>
</evidence>
<keyword evidence="2" id="KW-0865">Zymogen</keyword>
<reference evidence="8" key="2">
    <citation type="submission" date="2025-08" db="UniProtKB">
        <authorList>
            <consortium name="Ensembl"/>
        </authorList>
    </citation>
    <scope>IDENTIFICATION</scope>
</reference>
<evidence type="ECO:0000256" key="2">
    <source>
        <dbReference type="ARBA" id="ARBA00023145"/>
    </source>
</evidence>
<dbReference type="GeneTree" id="ENSGT00910000144271"/>
<dbReference type="Proteomes" id="UP001501920">
    <property type="component" value="Chromosome 15"/>
</dbReference>
<keyword evidence="6" id="KW-0732">Signal</keyword>
<reference evidence="8 9" key="1">
    <citation type="submission" date="2020-10" db="EMBL/GenBank/DDBJ databases">
        <title>Pygocentrus nattereri (red-bellied piranha) genome, fPygNat1, primary haplotype.</title>
        <authorList>
            <person name="Myers G."/>
            <person name="Meyer A."/>
            <person name="Karagic N."/>
            <person name="Pippel M."/>
            <person name="Winkler S."/>
            <person name="Tracey A."/>
            <person name="Wood J."/>
            <person name="Formenti G."/>
            <person name="Howe K."/>
            <person name="Fedrigo O."/>
            <person name="Jarvis E.D."/>
        </authorList>
    </citation>
    <scope>NUCLEOTIDE SEQUENCE [LARGE SCALE GENOMIC DNA]</scope>
</reference>
<dbReference type="FunFam" id="2.40.10.10:FF:000005">
    <property type="entry name" value="Serine protease 37"/>
    <property type="match status" value="1"/>
</dbReference>
<name>A0A3B4E9F6_PYGNA</name>
<comment type="subcellular location">
    <subcellularLocation>
        <location evidence="1">Secreted</location>
        <location evidence="1">Extracellular space</location>
    </subcellularLocation>
</comment>
<feature type="domain" description="Peptidase S1" evidence="7">
    <location>
        <begin position="22"/>
        <end position="257"/>
    </location>
</feature>
<dbReference type="SMART" id="SM00020">
    <property type="entry name" value="Tryp_SPc"/>
    <property type="match status" value="1"/>
</dbReference>
<dbReference type="PRINTS" id="PR00722">
    <property type="entry name" value="CHYMOTRYPSIN"/>
</dbReference>
<dbReference type="InterPro" id="IPR018114">
    <property type="entry name" value="TRYPSIN_HIS"/>
</dbReference>
<dbReference type="InterPro" id="IPR001314">
    <property type="entry name" value="Peptidase_S1A"/>
</dbReference>
<organism evidence="8 9">
    <name type="scientific">Pygocentrus nattereri</name>
    <name type="common">Red-bellied piranha</name>
    <dbReference type="NCBI Taxonomy" id="42514"/>
    <lineage>
        <taxon>Eukaryota</taxon>
        <taxon>Metazoa</taxon>
        <taxon>Chordata</taxon>
        <taxon>Craniata</taxon>
        <taxon>Vertebrata</taxon>
        <taxon>Euteleostomi</taxon>
        <taxon>Actinopterygii</taxon>
        <taxon>Neopterygii</taxon>
        <taxon>Teleostei</taxon>
        <taxon>Ostariophysi</taxon>
        <taxon>Characiformes</taxon>
        <taxon>Characoidei</taxon>
        <taxon>Pygocentrus</taxon>
    </lineage>
</organism>
<dbReference type="EC" id="3.4.21.4" evidence="5"/>
<dbReference type="CDD" id="cd00190">
    <property type="entry name" value="Tryp_SPc"/>
    <property type="match status" value="1"/>
</dbReference>
<dbReference type="Ensembl" id="ENSPNAT00000021325.2">
    <property type="protein sequence ID" value="ENSPNAP00000031919.2"/>
    <property type="gene ID" value="ENSPNAG00000032708.1"/>
</dbReference>
<evidence type="ECO:0000256" key="3">
    <source>
        <dbReference type="ARBA" id="ARBA00023157"/>
    </source>
</evidence>
<proteinExistence type="predicted"/>
<evidence type="ECO:0000259" key="7">
    <source>
        <dbReference type="PROSITE" id="PS50240"/>
    </source>
</evidence>
<dbReference type="AlphaFoldDB" id="A0A3B4E9F6"/>